<feature type="compositionally biased region" description="Basic and acidic residues" evidence="1">
    <location>
        <begin position="78"/>
        <end position="87"/>
    </location>
</feature>
<feature type="region of interest" description="Disordered" evidence="1">
    <location>
        <begin position="221"/>
        <end position="252"/>
    </location>
</feature>
<feature type="compositionally biased region" description="Basic and acidic residues" evidence="1">
    <location>
        <begin position="52"/>
        <end position="61"/>
    </location>
</feature>
<protein>
    <submittedName>
        <fullName evidence="2">Uncharacterized protein</fullName>
    </submittedName>
</protein>
<name>A0AAN9E9Y7_CROPI</name>
<feature type="compositionally biased region" description="Basic residues" evidence="1">
    <location>
        <begin position="41"/>
        <end position="51"/>
    </location>
</feature>
<feature type="compositionally biased region" description="Basic and acidic residues" evidence="1">
    <location>
        <begin position="16"/>
        <end position="35"/>
    </location>
</feature>
<sequence>MGSLAIDPAKISDTIVHSEDQGVADIGRDQEEALHGDWLVVRRKKRGRNEKKKGGPTDRGKNPGVQSLSNEGNNQEKIPMKEKERMGSPHLLTFPPTAASLANSNARGKGQDNGKKRARRDNQRKELVRKETVMHGNEFTHVQLSEKPQGDIGMSSSHPPSSKDDTVLKVRQIKEVKMNGFDLGTEIVISPNLLEGIRAQNSKGGKSTGWPQDSKAIAKPIPKESKGQHGNGEVLKDVGQHGTDNMMLDSGQ</sequence>
<organism evidence="2 3">
    <name type="scientific">Crotalaria pallida</name>
    <name type="common">Smooth rattlebox</name>
    <name type="synonym">Crotalaria striata</name>
    <dbReference type="NCBI Taxonomy" id="3830"/>
    <lineage>
        <taxon>Eukaryota</taxon>
        <taxon>Viridiplantae</taxon>
        <taxon>Streptophyta</taxon>
        <taxon>Embryophyta</taxon>
        <taxon>Tracheophyta</taxon>
        <taxon>Spermatophyta</taxon>
        <taxon>Magnoliopsida</taxon>
        <taxon>eudicotyledons</taxon>
        <taxon>Gunneridae</taxon>
        <taxon>Pentapetalae</taxon>
        <taxon>rosids</taxon>
        <taxon>fabids</taxon>
        <taxon>Fabales</taxon>
        <taxon>Fabaceae</taxon>
        <taxon>Papilionoideae</taxon>
        <taxon>50 kb inversion clade</taxon>
        <taxon>genistoids sensu lato</taxon>
        <taxon>core genistoids</taxon>
        <taxon>Crotalarieae</taxon>
        <taxon>Crotalaria</taxon>
    </lineage>
</organism>
<evidence type="ECO:0000313" key="2">
    <source>
        <dbReference type="EMBL" id="KAK7251667.1"/>
    </source>
</evidence>
<feature type="region of interest" description="Disordered" evidence="1">
    <location>
        <begin position="1"/>
        <end position="166"/>
    </location>
</feature>
<dbReference type="AlphaFoldDB" id="A0AAN9E9Y7"/>
<gene>
    <name evidence="2" type="ORF">RIF29_35058</name>
</gene>
<proteinExistence type="predicted"/>
<dbReference type="EMBL" id="JAYWIO010000007">
    <property type="protein sequence ID" value="KAK7251667.1"/>
    <property type="molecule type" value="Genomic_DNA"/>
</dbReference>
<comment type="caution">
    <text evidence="2">The sequence shown here is derived from an EMBL/GenBank/DDBJ whole genome shotgun (WGS) entry which is preliminary data.</text>
</comment>
<reference evidence="2 3" key="1">
    <citation type="submission" date="2024-01" db="EMBL/GenBank/DDBJ databases">
        <title>The genomes of 5 underutilized Papilionoideae crops provide insights into root nodulation and disease resistanc.</title>
        <authorList>
            <person name="Yuan L."/>
        </authorList>
    </citation>
    <scope>NUCLEOTIDE SEQUENCE [LARGE SCALE GENOMIC DNA]</scope>
    <source>
        <strain evidence="2">ZHUSHIDOU_FW_LH</strain>
        <tissue evidence="2">Leaf</tissue>
    </source>
</reference>
<feature type="compositionally biased region" description="Basic and acidic residues" evidence="1">
    <location>
        <begin position="109"/>
        <end position="133"/>
    </location>
</feature>
<evidence type="ECO:0000256" key="1">
    <source>
        <dbReference type="SAM" id="MobiDB-lite"/>
    </source>
</evidence>
<dbReference type="Proteomes" id="UP001372338">
    <property type="component" value="Unassembled WGS sequence"/>
</dbReference>
<evidence type="ECO:0000313" key="3">
    <source>
        <dbReference type="Proteomes" id="UP001372338"/>
    </source>
</evidence>
<keyword evidence="3" id="KW-1185">Reference proteome</keyword>
<accession>A0AAN9E9Y7</accession>
<feature type="compositionally biased region" description="Polar residues" evidence="1">
    <location>
        <begin position="64"/>
        <end position="76"/>
    </location>
</feature>